<feature type="compositionally biased region" description="Polar residues" evidence="4">
    <location>
        <begin position="133"/>
        <end position="147"/>
    </location>
</feature>
<dbReference type="GO" id="GO:0019237">
    <property type="term" value="F:centromeric DNA binding"/>
    <property type="evidence" value="ECO:0007669"/>
    <property type="project" value="InterPro"/>
</dbReference>
<comment type="caution">
    <text evidence="5">The sequence shown here is derived from an EMBL/GenBank/DDBJ whole genome shotgun (WGS) entry which is preliminary data.</text>
</comment>
<accession>A0A176VJ32</accession>
<comment type="subcellular location">
    <subcellularLocation>
        <location evidence="1">Nucleus</location>
    </subcellularLocation>
</comment>
<evidence type="ECO:0000313" key="6">
    <source>
        <dbReference type="Proteomes" id="UP000077202"/>
    </source>
</evidence>
<dbReference type="EMBL" id="LVLJ01003560">
    <property type="protein sequence ID" value="OAE20949.1"/>
    <property type="molecule type" value="Genomic_DNA"/>
</dbReference>
<feature type="region of interest" description="Disordered" evidence="4">
    <location>
        <begin position="757"/>
        <end position="806"/>
    </location>
</feature>
<comment type="similarity">
    <text evidence="2">Belongs to the CENP-C/MIF2 family.</text>
</comment>
<protein>
    <submittedName>
        <fullName evidence="5">Uncharacterized protein</fullName>
    </submittedName>
</protein>
<dbReference type="GO" id="GO:0000776">
    <property type="term" value="C:kinetochore"/>
    <property type="evidence" value="ECO:0007669"/>
    <property type="project" value="InterPro"/>
</dbReference>
<feature type="compositionally biased region" description="Polar residues" evidence="4">
    <location>
        <begin position="555"/>
        <end position="567"/>
    </location>
</feature>
<evidence type="ECO:0000256" key="3">
    <source>
        <dbReference type="ARBA" id="ARBA00023242"/>
    </source>
</evidence>
<dbReference type="GO" id="GO:0051382">
    <property type="term" value="P:kinetochore assembly"/>
    <property type="evidence" value="ECO:0007669"/>
    <property type="project" value="InterPro"/>
</dbReference>
<feature type="region of interest" description="Disordered" evidence="4">
    <location>
        <begin position="132"/>
        <end position="162"/>
    </location>
</feature>
<evidence type="ECO:0000256" key="1">
    <source>
        <dbReference type="ARBA" id="ARBA00004123"/>
    </source>
</evidence>
<proteinExistence type="inferred from homology"/>
<feature type="compositionally biased region" description="Basic residues" evidence="4">
    <location>
        <begin position="150"/>
        <end position="162"/>
    </location>
</feature>
<dbReference type="GO" id="GO:0051455">
    <property type="term" value="P:spindle attachment to meiosis I kinetochore"/>
    <property type="evidence" value="ECO:0007669"/>
    <property type="project" value="TreeGrafter"/>
</dbReference>
<dbReference type="GO" id="GO:0005634">
    <property type="term" value="C:nucleus"/>
    <property type="evidence" value="ECO:0007669"/>
    <property type="project" value="UniProtKB-SubCell"/>
</dbReference>
<keyword evidence="3" id="KW-0539">Nucleus</keyword>
<keyword evidence="6" id="KW-1185">Reference proteome</keyword>
<gene>
    <name evidence="5" type="ORF">AXG93_3846s1070</name>
</gene>
<evidence type="ECO:0000313" key="5">
    <source>
        <dbReference type="EMBL" id="OAE20949.1"/>
    </source>
</evidence>
<feature type="compositionally biased region" description="Basic residues" evidence="4">
    <location>
        <begin position="773"/>
        <end position="784"/>
    </location>
</feature>
<feature type="compositionally biased region" description="Polar residues" evidence="4">
    <location>
        <begin position="757"/>
        <end position="766"/>
    </location>
</feature>
<dbReference type="PANTHER" id="PTHR16684:SF11">
    <property type="entry name" value="CENTROMERE PROTEIN C"/>
    <property type="match status" value="1"/>
</dbReference>
<sequence>MSAAASRSLRLQGLAEASGVPREAGAHELCIDVCSTARMRKAGTGEKRTEQGIRGVGTWVVISSGMGFADFFRLLSGEKPTLPTASSLFKNISTTLKENVQPESKISQNVDDFWAVERQKRLSAVARRKLTGSKDSTGEINQQPVTQQRHDRHARSRRYGGKRKLNAKPKKLDVYMDAEFIADWDKESLEVEEEQPCTIASSEAFMSAQESALLASFPAGESMHTEVEANPVGGEPEVDVTHQERRSPSNQANSYSSQEDMDLCSGGSPDSLMQNNIMNPQDCTPNLQSLVEMDWNSGFSTRAASGNVFSSHDCFESRLQDSSERPLDAENNTSLEIDALPDRLHGVCQGPVPQDCISCLPMYCNVDRNASCANHDNTPLHKATFQRTRSPLTSPTPPANPFAAYMSRRKVGESGQRKLAFASSPSNSSLDIGADFQNEDIPDLGVDWDSISYNDDPLEAGIMEHYQVANIPSPQKTPVKNSCPALTLPNDGSETEKVLRTEIYDYDVVQSQESCSMHVRTSTNKSQSRRNSESGVHVESVQGERWVSPGVDGPRTSSLQKMKSSQEGKAGLSSVSKALVSEDKVEETPKVVKPDICGSTSEKTTQAGKTTLSGAKVIMFEGLIDEDTPKVDEPPLSPCKSIKTLQVEKTRLSSAAKALRFEGEEIDSPGVSDPPGYAFTSVKNKQGEKSGLSSAAKALNFEDVAVEATHDPGLASVQSEEPLEATNPEASFFISNQAHLQENIITELCANLEIQEDNTTTESLQPQEPKRGEKPRRTRRRKAQDKRSSLEGDENGSTWTPDGHRRSQRIRVRPLEWWRGEKLLYGRVMDSLTTVIGIKHIEPGQNFQIKSFVPAKYNELVRLAAI</sequence>
<dbReference type="PANTHER" id="PTHR16684">
    <property type="entry name" value="CENTROMERE PROTEIN C"/>
    <property type="match status" value="1"/>
</dbReference>
<name>A0A176VJ32_MARPO</name>
<feature type="compositionally biased region" description="Polar residues" evidence="4">
    <location>
        <begin position="248"/>
        <end position="258"/>
    </location>
</feature>
<organism evidence="5 6">
    <name type="scientific">Marchantia polymorpha subsp. ruderalis</name>
    <dbReference type="NCBI Taxonomy" id="1480154"/>
    <lineage>
        <taxon>Eukaryota</taxon>
        <taxon>Viridiplantae</taxon>
        <taxon>Streptophyta</taxon>
        <taxon>Embryophyta</taxon>
        <taxon>Marchantiophyta</taxon>
        <taxon>Marchantiopsida</taxon>
        <taxon>Marchantiidae</taxon>
        <taxon>Marchantiales</taxon>
        <taxon>Marchantiaceae</taxon>
        <taxon>Marchantia</taxon>
    </lineage>
</organism>
<feature type="compositionally biased region" description="Polar residues" evidence="4">
    <location>
        <begin position="514"/>
        <end position="526"/>
    </location>
</feature>
<dbReference type="InterPro" id="IPR028386">
    <property type="entry name" value="CENP-C/Mif2/cnp3"/>
</dbReference>
<dbReference type="GO" id="GO:0051315">
    <property type="term" value="P:attachment of mitotic spindle microtubules to kinetochore"/>
    <property type="evidence" value="ECO:0007669"/>
    <property type="project" value="TreeGrafter"/>
</dbReference>
<feature type="region of interest" description="Disordered" evidence="4">
    <location>
        <begin position="514"/>
        <end position="573"/>
    </location>
</feature>
<reference evidence="5" key="1">
    <citation type="submission" date="2016-03" db="EMBL/GenBank/DDBJ databases">
        <title>Mechanisms controlling the formation of the plant cell surface in tip-growing cells are functionally conserved among land plants.</title>
        <authorList>
            <person name="Honkanen S."/>
            <person name="Jones V.A."/>
            <person name="Morieri G."/>
            <person name="Champion C."/>
            <person name="Hetherington A.J."/>
            <person name="Kelly S."/>
            <person name="Saint-Marcoux D."/>
            <person name="Proust H."/>
            <person name="Prescott H."/>
            <person name="Dolan L."/>
        </authorList>
    </citation>
    <scope>NUCLEOTIDE SEQUENCE [LARGE SCALE GENOMIC DNA]</scope>
    <source>
        <tissue evidence="5">Whole gametophyte</tissue>
    </source>
</reference>
<evidence type="ECO:0000256" key="4">
    <source>
        <dbReference type="SAM" id="MobiDB-lite"/>
    </source>
</evidence>
<dbReference type="Proteomes" id="UP000077202">
    <property type="component" value="Unassembled WGS sequence"/>
</dbReference>
<evidence type="ECO:0000256" key="2">
    <source>
        <dbReference type="ARBA" id="ARBA00010291"/>
    </source>
</evidence>
<feature type="region of interest" description="Disordered" evidence="4">
    <location>
        <begin position="228"/>
        <end position="263"/>
    </location>
</feature>
<dbReference type="AlphaFoldDB" id="A0A176VJ32"/>